<evidence type="ECO:0000313" key="3">
    <source>
        <dbReference type="EMBL" id="QMW93445.1"/>
    </source>
</evidence>
<accession>A0AAP9RKJ4</accession>
<sequence>MKKIMKRFLILFLCFSLLSGIYTKKANAIAVVDDAFYIVAGVVVTGATIYALVDHTLSMGSSSHTANDSANISSSLSNTQKLSLYLTVKTLENGSKFLTWTKSGLDWLTNFIDTTINTSYVNNYGSIQISQSNTVTSPLVLSSQFTDQSCVFRYDIGYGQTSRSLYYGSFAGPYYVGAFFYNYNYYIGVFNANENVYSLPVSSVVNSFEVEFPERSCDVKDYSPDVVDYNFFNPEPEPDEDNSYKPKIGFPLREYDKNKDGYEPVINPDTGEEYEPYETPYTGDDIKENPDILVIPDGSTNPDPNPEPTPDPNPEPTPDPDPNPDTGNDEDKLPENDTPVLDFSPLYGATRKFPFCLPWDIYDCIKVFKSEEEPFKYEFKETKYSDTEIIIIPNFEIDFSKIPYIDLMRNILKLFLYYQFIRFLMISIRKVMWS</sequence>
<keyword evidence="2" id="KW-0472">Membrane</keyword>
<protein>
    <submittedName>
        <fullName evidence="3">Uncharacterized protein</fullName>
    </submittedName>
</protein>
<feature type="region of interest" description="Disordered" evidence="1">
    <location>
        <begin position="232"/>
        <end position="339"/>
    </location>
</feature>
<feature type="compositionally biased region" description="Pro residues" evidence="1">
    <location>
        <begin position="303"/>
        <end position="323"/>
    </location>
</feature>
<geneLocation type="plasmid" evidence="3 4">
    <name>pCB_1</name>
</geneLocation>
<organism evidence="3 4">
    <name type="scientific">Clostridium butyricum</name>
    <dbReference type="NCBI Taxonomy" id="1492"/>
    <lineage>
        <taxon>Bacteria</taxon>
        <taxon>Bacillati</taxon>
        <taxon>Bacillota</taxon>
        <taxon>Clostridia</taxon>
        <taxon>Eubacteriales</taxon>
        <taxon>Clostridiaceae</taxon>
        <taxon>Clostridium</taxon>
    </lineage>
</organism>
<evidence type="ECO:0000313" key="4">
    <source>
        <dbReference type="Proteomes" id="UP000515243"/>
    </source>
</evidence>
<name>A0AAP9RKJ4_CLOBU</name>
<evidence type="ECO:0000256" key="1">
    <source>
        <dbReference type="SAM" id="MobiDB-lite"/>
    </source>
</evidence>
<keyword evidence="2" id="KW-0812">Transmembrane</keyword>
<dbReference type="Proteomes" id="UP000515243">
    <property type="component" value="Plasmid pCB_1"/>
</dbReference>
<keyword evidence="3" id="KW-0614">Plasmid</keyword>
<dbReference type="GeneID" id="92946750"/>
<dbReference type="EMBL" id="CP040628">
    <property type="protein sequence ID" value="QMW93445.1"/>
    <property type="molecule type" value="Genomic_DNA"/>
</dbReference>
<feature type="compositionally biased region" description="Basic and acidic residues" evidence="1">
    <location>
        <begin position="253"/>
        <end position="262"/>
    </location>
</feature>
<gene>
    <name evidence="3" type="ORF">FF104_21275</name>
</gene>
<proteinExistence type="predicted"/>
<dbReference type="RefSeq" id="WP_035761253.1">
    <property type="nucleotide sequence ID" value="NZ_AP019719.1"/>
</dbReference>
<keyword evidence="2" id="KW-1133">Transmembrane helix</keyword>
<dbReference type="AlphaFoldDB" id="A0AAP9RKJ4"/>
<feature type="transmembrane region" description="Helical" evidence="2">
    <location>
        <begin position="36"/>
        <end position="53"/>
    </location>
</feature>
<evidence type="ECO:0000256" key="2">
    <source>
        <dbReference type="SAM" id="Phobius"/>
    </source>
</evidence>
<reference evidence="3 4" key="1">
    <citation type="submission" date="2019-05" db="EMBL/GenBank/DDBJ databases">
        <authorList>
            <person name="Schori C."/>
            <person name="Ahrens C."/>
        </authorList>
    </citation>
    <scope>NUCLEOTIDE SEQUENCE [LARGE SCALE GENOMIC DNA]</scope>
    <source>
        <strain evidence="3 4">DSM 10702</strain>
        <plasmid evidence="3 4">pCB_1</plasmid>
    </source>
</reference>